<organism evidence="11">
    <name type="scientific">Phaffia rhodozyma</name>
    <name type="common">Yeast</name>
    <name type="synonym">Xanthophyllomyces dendrorhous</name>
    <dbReference type="NCBI Taxonomy" id="264483"/>
    <lineage>
        <taxon>Eukaryota</taxon>
        <taxon>Fungi</taxon>
        <taxon>Dikarya</taxon>
        <taxon>Basidiomycota</taxon>
        <taxon>Agaricomycotina</taxon>
        <taxon>Tremellomycetes</taxon>
        <taxon>Cystofilobasidiales</taxon>
        <taxon>Mrakiaceae</taxon>
        <taxon>Phaffia</taxon>
    </lineage>
</organism>
<keyword evidence="6 9" id="KW-0472">Membrane</keyword>
<dbReference type="Pfam" id="PF07779">
    <property type="entry name" value="Cas1_AcylT"/>
    <property type="match status" value="1"/>
</dbReference>
<feature type="transmembrane region" description="Helical" evidence="9">
    <location>
        <begin position="351"/>
        <end position="372"/>
    </location>
</feature>
<feature type="transmembrane region" description="Helical" evidence="9">
    <location>
        <begin position="542"/>
        <end position="562"/>
    </location>
</feature>
<feature type="transmembrane region" description="Helical" evidence="9">
    <location>
        <begin position="614"/>
        <end position="635"/>
    </location>
</feature>
<evidence type="ECO:0000259" key="10">
    <source>
        <dbReference type="Pfam" id="PF07779"/>
    </source>
</evidence>
<feature type="transmembrane region" description="Helical" evidence="9">
    <location>
        <begin position="746"/>
        <end position="763"/>
    </location>
</feature>
<feature type="transmembrane region" description="Helical" evidence="9">
    <location>
        <begin position="420"/>
        <end position="441"/>
    </location>
</feature>
<dbReference type="PANTHER" id="PTHR13533:SF1">
    <property type="entry name" value="N-ACETYLNEURAMINATE 9-O-ACETYLTRANSFERASE"/>
    <property type="match status" value="1"/>
</dbReference>
<protein>
    <submittedName>
        <fullName evidence="11">O-acetyltransferase</fullName>
    </submittedName>
</protein>
<name>A0A0F7SU93_PHARH</name>
<feature type="region of interest" description="Disordered" evidence="8">
    <location>
        <begin position="260"/>
        <end position="286"/>
    </location>
</feature>
<keyword evidence="3 11" id="KW-0808">Transferase</keyword>
<evidence type="ECO:0000256" key="3">
    <source>
        <dbReference type="ARBA" id="ARBA00022679"/>
    </source>
</evidence>
<evidence type="ECO:0000256" key="1">
    <source>
        <dbReference type="ARBA" id="ARBA00004141"/>
    </source>
</evidence>
<keyword evidence="5 9" id="KW-1133">Transmembrane helix</keyword>
<feature type="transmembrane region" description="Helical" evidence="9">
    <location>
        <begin position="392"/>
        <end position="408"/>
    </location>
</feature>
<comment type="subcellular location">
    <subcellularLocation>
        <location evidence="1">Membrane</location>
        <topology evidence="1">Multi-pass membrane protein</topology>
    </subcellularLocation>
</comment>
<feature type="compositionally biased region" description="Polar residues" evidence="8">
    <location>
        <begin position="808"/>
        <end position="817"/>
    </location>
</feature>
<feature type="transmembrane region" description="Helical" evidence="9">
    <location>
        <begin position="681"/>
        <end position="700"/>
    </location>
</feature>
<feature type="transmembrane region" description="Helical" evidence="9">
    <location>
        <begin position="12"/>
        <end position="33"/>
    </location>
</feature>
<dbReference type="PANTHER" id="PTHR13533">
    <property type="entry name" value="N-ACETYLNEURAMINATE 9-O-ACETYLTRANSFERASE"/>
    <property type="match status" value="1"/>
</dbReference>
<keyword evidence="4 9" id="KW-0812">Transmembrane</keyword>
<comment type="similarity">
    <text evidence="2">Belongs to the PC-esterase family. CASD1 subfamily.</text>
</comment>
<proteinExistence type="inferred from homology"/>
<evidence type="ECO:0000256" key="8">
    <source>
        <dbReference type="SAM" id="MobiDB-lite"/>
    </source>
</evidence>
<evidence type="ECO:0000256" key="7">
    <source>
        <dbReference type="ARBA" id="ARBA00023180"/>
    </source>
</evidence>
<evidence type="ECO:0000313" key="11">
    <source>
        <dbReference type="EMBL" id="CED85036.1"/>
    </source>
</evidence>
<feature type="compositionally biased region" description="Basic and acidic residues" evidence="8">
    <location>
        <begin position="108"/>
        <end position="121"/>
    </location>
</feature>
<dbReference type="InterPro" id="IPR012419">
    <property type="entry name" value="Cas1_AcylTrans_dom"/>
</dbReference>
<feature type="transmembrane region" description="Helical" evidence="9">
    <location>
        <begin position="513"/>
        <end position="535"/>
    </location>
</feature>
<feature type="transmembrane region" description="Helical" evidence="9">
    <location>
        <begin position="647"/>
        <end position="669"/>
    </location>
</feature>
<accession>A0A0F7SU93</accession>
<feature type="domain" description="Cas1p 10 TM acyl transferase" evidence="10">
    <location>
        <begin position="339"/>
        <end position="784"/>
    </location>
</feature>
<reference evidence="11" key="1">
    <citation type="submission" date="2014-08" db="EMBL/GenBank/DDBJ databases">
        <authorList>
            <person name="Sharma Rahul"/>
            <person name="Thines Marco"/>
        </authorList>
    </citation>
    <scope>NUCLEOTIDE SEQUENCE</scope>
</reference>
<dbReference type="GO" id="GO:0005975">
    <property type="term" value="P:carbohydrate metabolic process"/>
    <property type="evidence" value="ECO:0007669"/>
    <property type="project" value="UniProtKB-ARBA"/>
</dbReference>
<feature type="transmembrane region" description="Helical" evidence="9">
    <location>
        <begin position="568"/>
        <end position="587"/>
    </location>
</feature>
<feature type="compositionally biased region" description="Low complexity" evidence="8">
    <location>
        <begin position="271"/>
        <end position="281"/>
    </location>
</feature>
<dbReference type="GO" id="GO:0016020">
    <property type="term" value="C:membrane"/>
    <property type="evidence" value="ECO:0007669"/>
    <property type="project" value="UniProtKB-SubCell"/>
</dbReference>
<evidence type="ECO:0000256" key="6">
    <source>
        <dbReference type="ARBA" id="ARBA00023136"/>
    </source>
</evidence>
<feature type="region of interest" description="Disordered" evidence="8">
    <location>
        <begin position="783"/>
        <end position="854"/>
    </location>
</feature>
<dbReference type="EMBL" id="LN483332">
    <property type="protein sequence ID" value="CED85036.1"/>
    <property type="molecule type" value="Genomic_DNA"/>
</dbReference>
<feature type="transmembrane region" description="Helical" evidence="9">
    <location>
        <begin position="489"/>
        <end position="507"/>
    </location>
</feature>
<evidence type="ECO:0000256" key="4">
    <source>
        <dbReference type="ARBA" id="ARBA00022692"/>
    </source>
</evidence>
<dbReference type="GO" id="GO:0005794">
    <property type="term" value="C:Golgi apparatus"/>
    <property type="evidence" value="ECO:0007669"/>
    <property type="project" value="UniProtKB-ARBA"/>
</dbReference>
<dbReference type="AlphaFoldDB" id="A0A0F7SU93"/>
<sequence length="902" mass="100012">MSSKSSINPNWPSYACTATICLAVLGALMRYFVIDYADKDHCKALLNTGRWMDSDFGLWQPEGCMTANYNAPLIKQCAQSRRIVFIGDSVTRQLFYAMAKSSDSGVPDEPKDSEEKHKDVSLHSRPHDITFDFYWDPFLNSSHTQTLLSTPHTVVPTYTPSHPPPPALLVLGSGLWYLRNPSSGGLAGWESRIDQVFGMISSSRAHGPNSLLADEIVFLPVQMPVVSKLSPSRAENLLPSDIDTMNSDLAVRLSPSSTFMFHPTSPKHPPSSSSSSSSSSSTVKDRGPLPPISLPLAFNSILAPSQTTDGLHFSPKILKTQINLLWNLRCNDVVSKKFPMDKTCCKRYPSVGWLQGLTLLLVVGAVPFLKFLKGRLGHKFTINVLPTNETTVLTLTVFGLCVGLSFLADRTPLWNKENKSFSAIEFALACLATAVGGVLTAQRSEGGKDLGFLNREQTDEWKGWMQILILIYHYLGASKTSGIYNPIRVLVACYLFMTGYGHFTYYYKKAEFGIDRIAMVMVRLNLLPIVLAYVMDTDYISYYFSPLVSFWYLIIYVTMYIGNKYNTVPAFLLPKLALSAFVITLLMKSDDVLRVIFSFLATVFNIQWSPTEWAFRVNLDIWIVYIGMLTAWGYIKLKELGIPQKVWWPTAVKASVGLSVLSLGWFFWFELSQPTKFSYNLSHPYVSMVPVLAFVILRNATPFLRSVSSSAYCFVGQISLETFILQYHLWLAGDTKGILMVLPGGLNWRLLNVAITTVIFIFVSNKVSKATGVLTEVLVGKKKKPRGLPTPATAANTIENADNAVPNGATSNPTSGQAPAEDSIPLLGMGSSTDEPESSPAMDDVVGARQPSSLPERLYQRSGLQRVVDGQAWREKLENHSGWKLVALMMVCWALNLASPRP</sequence>
<evidence type="ECO:0000256" key="5">
    <source>
        <dbReference type="ARBA" id="ARBA00022989"/>
    </source>
</evidence>
<dbReference type="GO" id="GO:0016740">
    <property type="term" value="F:transferase activity"/>
    <property type="evidence" value="ECO:0007669"/>
    <property type="project" value="UniProtKB-KW"/>
</dbReference>
<evidence type="ECO:0000256" key="2">
    <source>
        <dbReference type="ARBA" id="ARBA00010666"/>
    </source>
</evidence>
<feature type="region of interest" description="Disordered" evidence="8">
    <location>
        <begin position="101"/>
        <end position="121"/>
    </location>
</feature>
<evidence type="ECO:0000256" key="9">
    <source>
        <dbReference type="SAM" id="Phobius"/>
    </source>
</evidence>
<keyword evidence="7" id="KW-0325">Glycoprotein</keyword>
<feature type="transmembrane region" description="Helical" evidence="9">
    <location>
        <begin position="712"/>
        <end position="731"/>
    </location>
</feature>